<dbReference type="EMBL" id="VTPC01004849">
    <property type="protein sequence ID" value="KAF2896673.1"/>
    <property type="molecule type" value="Genomic_DNA"/>
</dbReference>
<reference evidence="1" key="1">
    <citation type="submission" date="2019-08" db="EMBL/GenBank/DDBJ databases">
        <title>The genome of the North American firefly Photinus pyralis.</title>
        <authorList>
            <consortium name="Photinus pyralis genome working group"/>
            <person name="Fallon T.R."/>
            <person name="Sander Lower S.E."/>
            <person name="Weng J.-K."/>
        </authorList>
    </citation>
    <scope>NUCLEOTIDE SEQUENCE</scope>
    <source>
        <strain evidence="1">TRF0915ILg1</strain>
        <tissue evidence="1">Whole body</tissue>
    </source>
</reference>
<protein>
    <submittedName>
        <fullName evidence="1">Uncharacterized protein</fullName>
    </submittedName>
</protein>
<dbReference type="AlphaFoldDB" id="A0A8K0D4Y1"/>
<proteinExistence type="predicted"/>
<feature type="non-terminal residue" evidence="1">
    <location>
        <position position="105"/>
    </location>
</feature>
<dbReference type="OrthoDB" id="6754120at2759"/>
<accession>A0A8K0D4Y1</accession>
<dbReference type="Proteomes" id="UP000801492">
    <property type="component" value="Unassembled WGS sequence"/>
</dbReference>
<gene>
    <name evidence="1" type="ORF">ILUMI_09502</name>
</gene>
<name>A0A8K0D4Y1_IGNLU</name>
<keyword evidence="2" id="KW-1185">Reference proteome</keyword>
<organism evidence="1 2">
    <name type="scientific">Ignelater luminosus</name>
    <name type="common">Cucubano</name>
    <name type="synonym">Pyrophorus luminosus</name>
    <dbReference type="NCBI Taxonomy" id="2038154"/>
    <lineage>
        <taxon>Eukaryota</taxon>
        <taxon>Metazoa</taxon>
        <taxon>Ecdysozoa</taxon>
        <taxon>Arthropoda</taxon>
        <taxon>Hexapoda</taxon>
        <taxon>Insecta</taxon>
        <taxon>Pterygota</taxon>
        <taxon>Neoptera</taxon>
        <taxon>Endopterygota</taxon>
        <taxon>Coleoptera</taxon>
        <taxon>Polyphaga</taxon>
        <taxon>Elateriformia</taxon>
        <taxon>Elateroidea</taxon>
        <taxon>Elateridae</taxon>
        <taxon>Agrypninae</taxon>
        <taxon>Pyrophorini</taxon>
        <taxon>Ignelater</taxon>
    </lineage>
</organism>
<evidence type="ECO:0000313" key="1">
    <source>
        <dbReference type="EMBL" id="KAF2896673.1"/>
    </source>
</evidence>
<sequence length="105" mass="12228">FTLRAYKLLDSGHAVCQVQIDKTLKSVTEMKSYGLRALWVEYTHPAVSWPLEKEITYQLLGWVPESRKFPPNVHPGKWKIEATTAFDNKTIIFVANWFARIIYDN</sequence>
<comment type="caution">
    <text evidence="1">The sequence shown here is derived from an EMBL/GenBank/DDBJ whole genome shotgun (WGS) entry which is preliminary data.</text>
</comment>
<evidence type="ECO:0000313" key="2">
    <source>
        <dbReference type="Proteomes" id="UP000801492"/>
    </source>
</evidence>